<protein>
    <submittedName>
        <fullName evidence="9">Zinc finger BED domain-containing protein 1-like</fullName>
    </submittedName>
</protein>
<dbReference type="OrthoDB" id="2368854at2759"/>
<comment type="subcellular location">
    <subcellularLocation>
        <location evidence="1">Nucleus</location>
    </subcellularLocation>
</comment>
<dbReference type="Proteomes" id="UP000247702">
    <property type="component" value="Unassembled WGS sequence"/>
</dbReference>
<proteinExistence type="predicted"/>
<gene>
    <name evidence="9" type="ORF">RCL2_001510800</name>
    <name evidence="8" type="ORF">RclHR1_06620002</name>
</gene>
<name>A0A2Z6RTL9_9GLOM</name>
<evidence type="ECO:0000256" key="1">
    <source>
        <dbReference type="ARBA" id="ARBA00004123"/>
    </source>
</evidence>
<dbReference type="InterPro" id="IPR052035">
    <property type="entry name" value="ZnF_BED_domain_contain"/>
</dbReference>
<dbReference type="PANTHER" id="PTHR46481">
    <property type="entry name" value="ZINC FINGER BED DOMAIN-CONTAINING PROTEIN 4"/>
    <property type="match status" value="1"/>
</dbReference>
<organism evidence="8 10">
    <name type="scientific">Rhizophagus clarus</name>
    <dbReference type="NCBI Taxonomy" id="94130"/>
    <lineage>
        <taxon>Eukaryota</taxon>
        <taxon>Fungi</taxon>
        <taxon>Fungi incertae sedis</taxon>
        <taxon>Mucoromycota</taxon>
        <taxon>Glomeromycotina</taxon>
        <taxon>Glomeromycetes</taxon>
        <taxon>Glomerales</taxon>
        <taxon>Glomeraceae</taxon>
        <taxon>Rhizophagus</taxon>
    </lineage>
</organism>
<reference evidence="9" key="2">
    <citation type="submission" date="2019-10" db="EMBL/GenBank/DDBJ databases">
        <title>Conservation and host-specific expression of non-tandemly repeated heterogenous ribosome RNA gene in arbuscular mycorrhizal fungi.</title>
        <authorList>
            <person name="Maeda T."/>
            <person name="Kobayashi Y."/>
            <person name="Nakagawa T."/>
            <person name="Ezawa T."/>
            <person name="Yamaguchi K."/>
            <person name="Bino T."/>
            <person name="Nishimoto Y."/>
            <person name="Shigenobu S."/>
            <person name="Kawaguchi M."/>
        </authorList>
    </citation>
    <scope>NUCLEOTIDE SEQUENCE</scope>
    <source>
        <strain evidence="9">HR1</strain>
    </source>
</reference>
<dbReference type="AlphaFoldDB" id="A0A2Z6RTL9"/>
<evidence type="ECO:0000313" key="9">
    <source>
        <dbReference type="EMBL" id="GES88144.1"/>
    </source>
</evidence>
<dbReference type="InterPro" id="IPR008906">
    <property type="entry name" value="HATC_C_dom"/>
</dbReference>
<dbReference type="EMBL" id="BLAL01000176">
    <property type="protein sequence ID" value="GES88144.1"/>
    <property type="molecule type" value="Genomic_DNA"/>
</dbReference>
<evidence type="ECO:0000256" key="3">
    <source>
        <dbReference type="ARBA" id="ARBA00022771"/>
    </source>
</evidence>
<dbReference type="GO" id="GO:0008270">
    <property type="term" value="F:zinc ion binding"/>
    <property type="evidence" value="ECO:0007669"/>
    <property type="project" value="UniProtKB-KW"/>
</dbReference>
<feature type="domain" description="HAT C-terminal dimerisation" evidence="7">
    <location>
        <begin position="574"/>
        <end position="653"/>
    </location>
</feature>
<keyword evidence="4" id="KW-0862">Zinc</keyword>
<keyword evidence="5" id="KW-0539">Nucleus</keyword>
<evidence type="ECO:0000256" key="2">
    <source>
        <dbReference type="ARBA" id="ARBA00022723"/>
    </source>
</evidence>
<evidence type="ECO:0000313" key="10">
    <source>
        <dbReference type="Proteomes" id="UP000247702"/>
    </source>
</evidence>
<keyword evidence="2" id="KW-0479">Metal-binding</keyword>
<evidence type="ECO:0000256" key="4">
    <source>
        <dbReference type="ARBA" id="ARBA00022833"/>
    </source>
</evidence>
<sequence length="666" mass="77339">MTSSHEDLTQQINKRQKLTRKKTSWIWAHYIESLNDNNEPVIACQVIKKDGTKCNVKLKHDGSTGNGSRHLWSAHKITKDGKQSEDSKQQSETKKHSEKRQIEFRQFLTNWIIEDLQPFSVVNSTSFRIFCNELDPAFLVPEAKTIKTIIHKAYNYIQPKMIEQIVKEAISVSLTTDLWTGRNRKGFIGITCSYVDSDFILKKVTLTVQFVRYPHTAENIAECIENILKQWKIRHLTMTITTDNAANMKKCVKLLDGVSWVGCFSHTLQLVVGKGLFVARNLILRVKRLIDFFMTPKQSERLEKIQKDHRSLANYEDDEEPVDSSETSRYLNAIADVSTRWNSSYLAWCRLLKLKGYIKGLLNYLELQSDSDSRKDAVRLKNIMITEDEWLLIRDLNEILFYFAEATDYLGGSKYCIYSSINPTIAVIMMKIRPITSSVTNFNLDEAGDAFDEAPELERDEDQRQLQEKTNINVPVETYGLLDLIKKNLYKAMIYYFNPTSSEALLAALLYPRFKKLKFVTQERKKEVEDELCKKYNDMKSSQSNTTPFYLQAQQRKKRSLFDAFTNPTVAENELIEYLELEEIPFEKDPYAWWNERKEKFPIISQLARKILGIRAASTPSERLFSDAGNLLTVKRSRIKPELFDRVIFLKRNGHNFISIHPTVDI</sequence>
<evidence type="ECO:0000259" key="7">
    <source>
        <dbReference type="Pfam" id="PF05699"/>
    </source>
</evidence>
<dbReference type="SUPFAM" id="SSF53098">
    <property type="entry name" value="Ribonuclease H-like"/>
    <property type="match status" value="1"/>
</dbReference>
<evidence type="ECO:0000313" key="8">
    <source>
        <dbReference type="EMBL" id="GBC06104.1"/>
    </source>
</evidence>
<dbReference type="EMBL" id="BEXD01004051">
    <property type="protein sequence ID" value="GBC06104.1"/>
    <property type="molecule type" value="Genomic_DNA"/>
</dbReference>
<reference evidence="8 10" key="1">
    <citation type="submission" date="2017-11" db="EMBL/GenBank/DDBJ databases">
        <title>The genome of Rhizophagus clarus HR1 reveals common genetic basis of auxotrophy among arbuscular mycorrhizal fungi.</title>
        <authorList>
            <person name="Kobayashi Y."/>
        </authorList>
    </citation>
    <scope>NUCLEOTIDE SEQUENCE [LARGE SCALE GENOMIC DNA]</scope>
    <source>
        <strain evidence="8 10">HR1</strain>
    </source>
</reference>
<dbReference type="SUPFAM" id="SSF140996">
    <property type="entry name" value="Hermes dimerisation domain"/>
    <property type="match status" value="1"/>
</dbReference>
<dbReference type="GO" id="GO:0005634">
    <property type="term" value="C:nucleus"/>
    <property type="evidence" value="ECO:0007669"/>
    <property type="project" value="UniProtKB-SubCell"/>
</dbReference>
<comment type="caution">
    <text evidence="8">The sequence shown here is derived from an EMBL/GenBank/DDBJ whole genome shotgun (WGS) entry which is preliminary data.</text>
</comment>
<dbReference type="PANTHER" id="PTHR46481:SF10">
    <property type="entry name" value="ZINC FINGER BED DOMAIN-CONTAINING PROTEIN 39"/>
    <property type="match status" value="1"/>
</dbReference>
<keyword evidence="3" id="KW-0863">Zinc-finger</keyword>
<evidence type="ECO:0000256" key="6">
    <source>
        <dbReference type="SAM" id="MobiDB-lite"/>
    </source>
</evidence>
<dbReference type="GO" id="GO:0046983">
    <property type="term" value="F:protein dimerization activity"/>
    <property type="evidence" value="ECO:0007669"/>
    <property type="project" value="InterPro"/>
</dbReference>
<keyword evidence="10" id="KW-1185">Reference proteome</keyword>
<dbReference type="Proteomes" id="UP000615446">
    <property type="component" value="Unassembled WGS sequence"/>
</dbReference>
<feature type="region of interest" description="Disordered" evidence="6">
    <location>
        <begin position="77"/>
        <end position="98"/>
    </location>
</feature>
<evidence type="ECO:0000256" key="5">
    <source>
        <dbReference type="ARBA" id="ARBA00023242"/>
    </source>
</evidence>
<dbReference type="Pfam" id="PF05699">
    <property type="entry name" value="Dimer_Tnp_hAT"/>
    <property type="match status" value="1"/>
</dbReference>
<dbReference type="InterPro" id="IPR012337">
    <property type="entry name" value="RNaseH-like_sf"/>
</dbReference>
<accession>A0A2Z6RTL9</accession>